<proteinExistence type="inferred from homology"/>
<evidence type="ECO:0000313" key="3">
    <source>
        <dbReference type="EMBL" id="RWT79125.1"/>
    </source>
</evidence>
<gene>
    <name evidence="3" type="ORF">DN595_12230</name>
</gene>
<feature type="region of interest" description="Disordered" evidence="1">
    <location>
        <begin position="117"/>
        <end position="149"/>
    </location>
</feature>
<feature type="domain" description="Tail assembly protein G" evidence="2">
    <location>
        <begin position="1"/>
        <end position="124"/>
    </location>
</feature>
<evidence type="ECO:0000256" key="1">
    <source>
        <dbReference type="SAM" id="MobiDB-lite"/>
    </source>
</evidence>
<comment type="caution">
    <text evidence="3">The sequence shown here is derived from an EMBL/GenBank/DDBJ whole genome shotgun (WGS) entry which is preliminary data.</text>
</comment>
<organism evidence="3 4">
    <name type="scientific">Enterobacter cloacae</name>
    <dbReference type="NCBI Taxonomy" id="550"/>
    <lineage>
        <taxon>Bacteria</taxon>
        <taxon>Pseudomonadati</taxon>
        <taxon>Pseudomonadota</taxon>
        <taxon>Gammaproteobacteria</taxon>
        <taxon>Enterobacterales</taxon>
        <taxon>Enterobacteriaceae</taxon>
        <taxon>Enterobacter</taxon>
        <taxon>Enterobacter cloacae complex</taxon>
    </lineage>
</organism>
<name>A0AB37VHC5_ENTCL</name>
<dbReference type="HAMAP" id="MF_04134">
    <property type="entry name" value="GT_LAMBD"/>
    <property type="match status" value="1"/>
</dbReference>
<dbReference type="Pfam" id="PF06894">
    <property type="entry name" value="Phage_TAC_2"/>
    <property type="match status" value="1"/>
</dbReference>
<evidence type="ECO:0000259" key="2">
    <source>
        <dbReference type="Pfam" id="PF06894"/>
    </source>
</evidence>
<dbReference type="NCBIfam" id="TIGR01674">
    <property type="entry name" value="phage_lambda_G"/>
    <property type="match status" value="1"/>
</dbReference>
<dbReference type="EMBL" id="QKPI01000026">
    <property type="protein sequence ID" value="RWT79125.1"/>
    <property type="molecule type" value="Genomic_DNA"/>
</dbReference>
<accession>A0AB37VHC5</accession>
<sequence length="149" mass="16062">MFLKSELLESNGSSVTLFQLSALQRIEYLEYLKQLEAVEAGDFQAAITLTVKSGAFLVAMSLWHGHELKGSQGENAAAEVAKIQDEVMQSWPTELVAEAEYKVKLLSGMIAPVTDDQAASGEESYELAELAEPAEPAEPVTAEKSSPVS</sequence>
<protein>
    <submittedName>
        <fullName evidence="3">Phage minor tail protein G</fullName>
    </submittedName>
</protein>
<dbReference type="AlphaFoldDB" id="A0AB37VHC5"/>
<evidence type="ECO:0000313" key="4">
    <source>
        <dbReference type="Proteomes" id="UP000289016"/>
    </source>
</evidence>
<reference evidence="3 4" key="1">
    <citation type="submission" date="2018-06" db="EMBL/GenBank/DDBJ databases">
        <title>Carbapenemase-producing Enterobacteriaceae present in wastewater treatment plant effluent and nearby surface waters in the US.</title>
        <authorList>
            <person name="Mathys D.A."/>
            <person name="Mollenkopf D.F."/>
            <person name="Feicht S.M."/>
            <person name="Adams R.J."/>
            <person name="Albers A.L."/>
            <person name="Grooters S.V."/>
            <person name="Stuever D.M."/>
            <person name="Daniels J.B."/>
            <person name="Wittum T.E."/>
        </authorList>
    </citation>
    <scope>NUCLEOTIDE SEQUENCE [LARGE SCALE GENOMIC DNA]</scope>
    <source>
        <strain evidence="3 4">GEO_23_Down_A</strain>
    </source>
</reference>
<dbReference type="InterPro" id="IPR010027">
    <property type="entry name" value="Tail_assembly_G"/>
</dbReference>
<dbReference type="InterPro" id="IPR043704">
    <property type="entry name" value="Tail_assembly_GT"/>
</dbReference>
<feature type="compositionally biased region" description="Low complexity" evidence="1">
    <location>
        <begin position="118"/>
        <end position="143"/>
    </location>
</feature>
<dbReference type="Proteomes" id="UP000289016">
    <property type="component" value="Unassembled WGS sequence"/>
</dbReference>
<dbReference type="RefSeq" id="WP_128339367.1">
    <property type="nucleotide sequence ID" value="NZ_QKPI01000026.1"/>
</dbReference>